<keyword evidence="2 4" id="KW-0378">Hydrolase</keyword>
<reference evidence="4 5" key="1">
    <citation type="journal article" date="2007" name="Int. J. Syst. Evol. Microbiol.">
        <title>Paenibacillus ginsengarvi sp. nov., isolated from soil from ginseng cultivation.</title>
        <authorList>
            <person name="Yoon M.H."/>
            <person name="Ten L.N."/>
            <person name="Im W.T."/>
        </authorList>
    </citation>
    <scope>NUCLEOTIDE SEQUENCE [LARGE SCALE GENOMIC DNA]</scope>
    <source>
        <strain evidence="4 5">KCTC 13059</strain>
    </source>
</reference>
<evidence type="ECO:0000313" key="4">
    <source>
        <dbReference type="EMBL" id="RKN82027.1"/>
    </source>
</evidence>
<organism evidence="4 5">
    <name type="scientific">Paenibacillus ginsengarvi</name>
    <dbReference type="NCBI Taxonomy" id="400777"/>
    <lineage>
        <taxon>Bacteria</taxon>
        <taxon>Bacillati</taxon>
        <taxon>Bacillota</taxon>
        <taxon>Bacilli</taxon>
        <taxon>Bacillales</taxon>
        <taxon>Paenibacillaceae</taxon>
        <taxon>Paenibacillus</taxon>
    </lineage>
</organism>
<dbReference type="OrthoDB" id="9800077at2"/>
<gene>
    <name evidence="4" type="ORF">D7M11_18815</name>
</gene>
<dbReference type="Gene3D" id="3.90.79.10">
    <property type="entry name" value="Nucleoside Triphosphate Pyrophosphohydrolase"/>
    <property type="match status" value="1"/>
</dbReference>
<name>A0A3B0CE27_9BACL</name>
<dbReference type="PANTHER" id="PTHR43046:SF2">
    <property type="entry name" value="8-OXO-DGTP DIPHOSPHATASE-RELATED"/>
    <property type="match status" value="1"/>
</dbReference>
<dbReference type="Proteomes" id="UP000282311">
    <property type="component" value="Unassembled WGS sequence"/>
</dbReference>
<dbReference type="PROSITE" id="PS00893">
    <property type="entry name" value="NUDIX_BOX"/>
    <property type="match status" value="1"/>
</dbReference>
<dbReference type="PANTHER" id="PTHR43046">
    <property type="entry name" value="GDP-MANNOSE MANNOSYL HYDROLASE"/>
    <property type="match status" value="1"/>
</dbReference>
<dbReference type="AlphaFoldDB" id="A0A3B0CE27"/>
<accession>A0A3B0CE27</accession>
<sequence>MSIRVRVTCICIRDGKIVLMKKLVPSYVTYNQLTPPGGGVEFQETLEQACIREMDEETGLIVRNPQMTGVETSMSRRDGAHTVTFYFVTDEVNGELLVKEPHKHIPYWVELDELPSHASVPEYYKEIMARAIQRGAFFNARVKFLEPEGKVVWSL</sequence>
<comment type="caution">
    <text evidence="4">The sequence shown here is derived from an EMBL/GenBank/DDBJ whole genome shotgun (WGS) entry which is preliminary data.</text>
</comment>
<evidence type="ECO:0000256" key="1">
    <source>
        <dbReference type="ARBA" id="ARBA00001946"/>
    </source>
</evidence>
<dbReference type="InterPro" id="IPR015797">
    <property type="entry name" value="NUDIX_hydrolase-like_dom_sf"/>
</dbReference>
<dbReference type="GO" id="GO:0016787">
    <property type="term" value="F:hydrolase activity"/>
    <property type="evidence" value="ECO:0007669"/>
    <property type="project" value="UniProtKB-KW"/>
</dbReference>
<evidence type="ECO:0000259" key="3">
    <source>
        <dbReference type="PROSITE" id="PS51462"/>
    </source>
</evidence>
<keyword evidence="5" id="KW-1185">Reference proteome</keyword>
<dbReference type="RefSeq" id="WP_120748781.1">
    <property type="nucleotide sequence ID" value="NZ_RBAH01000013.1"/>
</dbReference>
<feature type="domain" description="Nudix hydrolase" evidence="3">
    <location>
        <begin position="2"/>
        <end position="133"/>
    </location>
</feature>
<dbReference type="EMBL" id="RBAH01000013">
    <property type="protein sequence ID" value="RKN82027.1"/>
    <property type="molecule type" value="Genomic_DNA"/>
</dbReference>
<dbReference type="InterPro" id="IPR000086">
    <property type="entry name" value="NUDIX_hydrolase_dom"/>
</dbReference>
<protein>
    <submittedName>
        <fullName evidence="4">NUDIX hydrolase</fullName>
    </submittedName>
</protein>
<dbReference type="InterPro" id="IPR020084">
    <property type="entry name" value="NUDIX_hydrolase_CS"/>
</dbReference>
<proteinExistence type="predicted"/>
<evidence type="ECO:0000313" key="5">
    <source>
        <dbReference type="Proteomes" id="UP000282311"/>
    </source>
</evidence>
<comment type="cofactor">
    <cofactor evidence="1">
        <name>Mg(2+)</name>
        <dbReference type="ChEBI" id="CHEBI:18420"/>
    </cofactor>
</comment>
<dbReference type="PROSITE" id="PS51462">
    <property type="entry name" value="NUDIX"/>
    <property type="match status" value="1"/>
</dbReference>
<dbReference type="SUPFAM" id="SSF55811">
    <property type="entry name" value="Nudix"/>
    <property type="match status" value="1"/>
</dbReference>
<dbReference type="Pfam" id="PF00293">
    <property type="entry name" value="NUDIX"/>
    <property type="match status" value="1"/>
</dbReference>
<evidence type="ECO:0000256" key="2">
    <source>
        <dbReference type="ARBA" id="ARBA00022801"/>
    </source>
</evidence>